<dbReference type="Gene3D" id="6.10.140.1100">
    <property type="match status" value="1"/>
</dbReference>
<organism evidence="15 16">
    <name type="scientific">Anguilla anguilla</name>
    <name type="common">European freshwater eel</name>
    <name type="synonym">Muraena anguilla</name>
    <dbReference type="NCBI Taxonomy" id="7936"/>
    <lineage>
        <taxon>Eukaryota</taxon>
        <taxon>Metazoa</taxon>
        <taxon>Chordata</taxon>
        <taxon>Craniata</taxon>
        <taxon>Vertebrata</taxon>
        <taxon>Euteleostomi</taxon>
        <taxon>Actinopterygii</taxon>
        <taxon>Neopterygii</taxon>
        <taxon>Teleostei</taxon>
        <taxon>Anguilliformes</taxon>
        <taxon>Anguillidae</taxon>
        <taxon>Anguilla</taxon>
    </lineage>
</organism>
<evidence type="ECO:0000256" key="3">
    <source>
        <dbReference type="ARBA" id="ARBA00022723"/>
    </source>
</evidence>
<evidence type="ECO:0000256" key="6">
    <source>
        <dbReference type="ARBA" id="ARBA00022786"/>
    </source>
</evidence>
<feature type="region of interest" description="Disordered" evidence="9">
    <location>
        <begin position="333"/>
        <end position="357"/>
    </location>
</feature>
<dbReference type="GO" id="GO:1990450">
    <property type="term" value="F:linear polyubiquitin binding"/>
    <property type="evidence" value="ECO:0007669"/>
    <property type="project" value="TreeGrafter"/>
</dbReference>
<dbReference type="GO" id="GO:0070530">
    <property type="term" value="F:K63-linked polyubiquitin modification-dependent protein binding"/>
    <property type="evidence" value="ECO:0007669"/>
    <property type="project" value="TreeGrafter"/>
</dbReference>
<dbReference type="InterPro" id="IPR047542">
    <property type="entry name" value="Rcat_RBR_RNF31-like"/>
</dbReference>
<dbReference type="Pfam" id="PF18091">
    <property type="entry name" value="E3_UbLigase_RBR"/>
    <property type="match status" value="1"/>
</dbReference>
<dbReference type="Pfam" id="PF16678">
    <property type="entry name" value="UBA_HOIP"/>
    <property type="match status" value="1"/>
</dbReference>
<dbReference type="InterPro" id="IPR001841">
    <property type="entry name" value="Znf_RING"/>
</dbReference>
<dbReference type="SMART" id="SM00647">
    <property type="entry name" value="IBR"/>
    <property type="match status" value="2"/>
</dbReference>
<dbReference type="GO" id="GO:0008270">
    <property type="term" value="F:zinc ion binding"/>
    <property type="evidence" value="ECO:0007669"/>
    <property type="project" value="UniProtKB-KW"/>
</dbReference>
<name>A0A9D3RZT0_ANGAN</name>
<dbReference type="InterPro" id="IPR002867">
    <property type="entry name" value="IBR_dom"/>
</dbReference>
<dbReference type="CDD" id="cd20337">
    <property type="entry name" value="BRcat_RBR_HOIP"/>
    <property type="match status" value="1"/>
</dbReference>
<evidence type="ECO:0000313" key="16">
    <source>
        <dbReference type="Proteomes" id="UP001044222"/>
    </source>
</evidence>
<evidence type="ECO:0008006" key="17">
    <source>
        <dbReference type="Google" id="ProtNLM"/>
    </source>
</evidence>
<dbReference type="Pfam" id="PF00641">
    <property type="entry name" value="Zn_ribbon_RanBP"/>
    <property type="match status" value="1"/>
</dbReference>
<reference evidence="15" key="1">
    <citation type="submission" date="2021-01" db="EMBL/GenBank/DDBJ databases">
        <title>A chromosome-scale assembly of European eel, Anguilla anguilla.</title>
        <authorList>
            <person name="Henkel C."/>
            <person name="Jong-Raadsen S.A."/>
            <person name="Dufour S."/>
            <person name="Weltzien F.-A."/>
            <person name="Palstra A.P."/>
            <person name="Pelster B."/>
            <person name="Spaink H.P."/>
            <person name="Van Den Thillart G.E."/>
            <person name="Jansen H."/>
            <person name="Zahm M."/>
            <person name="Klopp C."/>
            <person name="Cedric C."/>
            <person name="Louis A."/>
            <person name="Berthelot C."/>
            <person name="Parey E."/>
            <person name="Roest Crollius H."/>
            <person name="Montfort J."/>
            <person name="Robinson-Rechavi M."/>
            <person name="Bucao C."/>
            <person name="Bouchez O."/>
            <person name="Gislard M."/>
            <person name="Lluch J."/>
            <person name="Milhes M."/>
            <person name="Lampietro C."/>
            <person name="Lopez Roques C."/>
            <person name="Donnadieu C."/>
            <person name="Braasch I."/>
            <person name="Desvignes T."/>
            <person name="Postlethwait J."/>
            <person name="Bobe J."/>
            <person name="Guiguen Y."/>
            <person name="Dirks R."/>
        </authorList>
    </citation>
    <scope>NUCLEOTIDE SEQUENCE</scope>
    <source>
        <strain evidence="15">Tag_6206</strain>
        <tissue evidence="15">Liver</tissue>
    </source>
</reference>
<dbReference type="GO" id="GO:0071797">
    <property type="term" value="C:LUBAC complex"/>
    <property type="evidence" value="ECO:0007669"/>
    <property type="project" value="InterPro"/>
</dbReference>
<accession>A0A9D3RZT0</accession>
<dbReference type="InterPro" id="IPR001876">
    <property type="entry name" value="Znf_RanBP2"/>
</dbReference>
<gene>
    <name evidence="15" type="ORF">ANANG_G00076580</name>
</gene>
<dbReference type="InterPro" id="IPR009060">
    <property type="entry name" value="UBA-like_sf"/>
</dbReference>
<dbReference type="Pfam" id="PF22191">
    <property type="entry name" value="IBR_1"/>
    <property type="match status" value="2"/>
</dbReference>
<keyword evidence="5 8" id="KW-0863">Zinc-finger</keyword>
<evidence type="ECO:0000313" key="15">
    <source>
        <dbReference type="EMBL" id="KAG5849899.1"/>
    </source>
</evidence>
<dbReference type="GO" id="GO:0061630">
    <property type="term" value="F:ubiquitin protein ligase activity"/>
    <property type="evidence" value="ECO:0007669"/>
    <property type="project" value="TreeGrafter"/>
</dbReference>
<dbReference type="InterPro" id="IPR036443">
    <property type="entry name" value="Znf_RanBP2_sf"/>
</dbReference>
<dbReference type="PANTHER" id="PTHR16004">
    <property type="entry name" value="RING FINGER PROTEIN 31-RELATED"/>
    <property type="match status" value="1"/>
</dbReference>
<evidence type="ECO:0000256" key="9">
    <source>
        <dbReference type="SAM" id="MobiDB-lite"/>
    </source>
</evidence>
<dbReference type="Gene3D" id="1.10.8.10">
    <property type="entry name" value="DNA helicase RuvA subunit, C-terminal domain"/>
    <property type="match status" value="1"/>
</dbReference>
<dbReference type="Proteomes" id="UP001044222">
    <property type="component" value="Unassembled WGS sequence"/>
</dbReference>
<keyword evidence="4" id="KW-0677">Repeat</keyword>
<dbReference type="PROSITE" id="PS01358">
    <property type="entry name" value="ZF_RANBP2_1"/>
    <property type="match status" value="1"/>
</dbReference>
<feature type="compositionally biased region" description="Basic and acidic residues" evidence="9">
    <location>
        <begin position="202"/>
        <end position="220"/>
    </location>
</feature>
<dbReference type="GO" id="GO:0097039">
    <property type="term" value="P:protein linear polyubiquitination"/>
    <property type="evidence" value="ECO:0007669"/>
    <property type="project" value="TreeGrafter"/>
</dbReference>
<evidence type="ECO:0000259" key="11">
    <source>
        <dbReference type="PROSITE" id="PS50089"/>
    </source>
</evidence>
<dbReference type="Gene3D" id="2.30.30.380">
    <property type="entry name" value="Zn-finger domain of Sec23/24"/>
    <property type="match status" value="1"/>
</dbReference>
<dbReference type="AlphaFoldDB" id="A0A9D3RZT0"/>
<feature type="domain" description="RING-type" evidence="14">
    <location>
        <begin position="706"/>
        <end position="936"/>
    </location>
</feature>
<dbReference type="InterPro" id="IPR044066">
    <property type="entry name" value="TRIAD_supradom"/>
</dbReference>
<sequence>MELRQLLQIRSMASLTDYLKEVRGRAEVCLSSTGSAPDVQSIVQEMANIPLPLLAKYRLLNVAELLRENCAGPDRKESIASLLRALSILEKYGFNLANPKRPKYWRTVKHNNPIFRTTVDAIKGGRVALHLYGYTIQQSDGLSFPDDVTDPDIEKVAAVTVEIMALHTELELFIKDTHQHPEFLERILTGQQGAASAQEKPALVREDPASSEKQQLESKTKPCKPPVPPKPTEKPGTTPALPTPAAHTGVVCSLCGSSPSFCCPSCKSQFFCEKCDEIFHRHPDRTNHTRDKILALKPDNCPICGTCPALAYCPKCTQGLCLECDERYHTHPDRKDHHRIQTGGGTPPNPISPASIPEPDATCKRARLSSAAPAVLEESSQPVSIAEWQCQSCTLSSPVCETSQIPGKQWTCQACTYVNSAPSTDCEVCDSPRSGASGSAAKLPTPAPVRDFVPPPVRPVAPPRQDLDLTRQRVMKEEGLKLIQHIREGDNKGVSPEEVYAAICVSRGSNVNPCDWLESELPHLLDEICAMAASLQQDYKTGDSGPLGELQGPADPAVQLSRAEAKQAWVAAGGDTEKAVKHLLRSRRAKVRELRSLGFIEEAACEEALRLSGGDLQGALALLQRPLMEAFHQRVWSKEPPARIDPHHPDKQWLCRRLLALYDLPSWGRCELVLSLLQEPEVQYSLEDVLQVVRESSDRDFIKRTLNNECPVCTESFPKNKMEPLTACQCSVCCECFRMHFTIAVRDKHIRDMVCPVCGEPDINDHERLEVYFSVLDAQLRDCLEREVYELFHKKLTEHALMKDPNFRWCTHCSFGFIYDGIQLKVQCPQCDESFCSKCRKPWEPQHTGLTCEQFQTWKRENDPEYQRQGLVGYLRDNGITCPGCKFQYALSKGGCMHFSCSQCRYQFCSGCNNPYHKTACEGCAMTGLHAHHPRDCLFYMRDWEPERLQALLQMNAVAFNIDPPNGAVAGECGVMEQKEDGDRQVDSACGLKAEPGQAGLCQKHYGEYLVSLINGHSIDPATLFDGNEVLVACRRYGVDVPQGEAEEEEAYIARLKEKLMSDVPLGDKVPRMK</sequence>
<feature type="domain" description="RanBP2-type" evidence="13">
    <location>
        <begin position="405"/>
        <end position="435"/>
    </location>
</feature>
<dbReference type="Gene3D" id="3.30.40.10">
    <property type="entry name" value="Zinc/RING finger domain, C3HC4 (zinc finger)"/>
    <property type="match status" value="1"/>
</dbReference>
<dbReference type="InterPro" id="IPR015940">
    <property type="entry name" value="UBA"/>
</dbReference>
<dbReference type="InterPro" id="IPR057426">
    <property type="entry name" value="RNF31_UBA_3"/>
</dbReference>
<feature type="domain" description="UBA" evidence="10">
    <location>
        <begin position="583"/>
        <end position="626"/>
    </location>
</feature>
<evidence type="ECO:0000256" key="8">
    <source>
        <dbReference type="PROSITE-ProRule" id="PRU00322"/>
    </source>
</evidence>
<keyword evidence="16" id="KW-1185">Reference proteome</keyword>
<dbReference type="InterPro" id="IPR047540">
    <property type="entry name" value="BRcat_RBR_RNF31-like"/>
</dbReference>
<dbReference type="InterPro" id="IPR047541">
    <property type="entry name" value="RNF31_RBR_mRING-HC-like"/>
</dbReference>
<dbReference type="Pfam" id="PF09409">
    <property type="entry name" value="PUB"/>
    <property type="match status" value="1"/>
</dbReference>
<dbReference type="PROSITE" id="PS50030">
    <property type="entry name" value="UBA"/>
    <property type="match status" value="1"/>
</dbReference>
<evidence type="ECO:0000256" key="1">
    <source>
        <dbReference type="ARBA" id="ARBA00008278"/>
    </source>
</evidence>
<evidence type="ECO:0000256" key="2">
    <source>
        <dbReference type="ARBA" id="ARBA00022679"/>
    </source>
</evidence>
<feature type="domain" description="B box-type" evidence="12">
    <location>
        <begin position="296"/>
        <end position="342"/>
    </location>
</feature>
<evidence type="ECO:0000256" key="4">
    <source>
        <dbReference type="ARBA" id="ARBA00022737"/>
    </source>
</evidence>
<evidence type="ECO:0000259" key="13">
    <source>
        <dbReference type="PROSITE" id="PS50199"/>
    </source>
</evidence>
<dbReference type="SMART" id="SM00547">
    <property type="entry name" value="ZnF_RBZ"/>
    <property type="match status" value="1"/>
</dbReference>
<dbReference type="InterPro" id="IPR032065">
    <property type="entry name" value="RNF31-UBA"/>
</dbReference>
<dbReference type="Gene3D" id="1.20.120.1750">
    <property type="match status" value="1"/>
</dbReference>
<keyword evidence="3" id="KW-0479">Metal-binding</keyword>
<dbReference type="GO" id="GO:0036435">
    <property type="term" value="F:K48-linked polyubiquitin modification-dependent protein binding"/>
    <property type="evidence" value="ECO:0007669"/>
    <property type="project" value="TreeGrafter"/>
</dbReference>
<dbReference type="Gene3D" id="1.20.58.2190">
    <property type="match status" value="1"/>
</dbReference>
<dbReference type="InterPro" id="IPR041031">
    <property type="entry name" value="RNF31_C"/>
</dbReference>
<dbReference type="PROSITE" id="PS51873">
    <property type="entry name" value="TRIAD"/>
    <property type="match status" value="1"/>
</dbReference>
<dbReference type="Pfam" id="PF25163">
    <property type="entry name" value="UBA_RNF31"/>
    <property type="match status" value="1"/>
</dbReference>
<evidence type="ECO:0000259" key="10">
    <source>
        <dbReference type="PROSITE" id="PS50030"/>
    </source>
</evidence>
<dbReference type="SUPFAM" id="SSF46934">
    <property type="entry name" value="UBA-like"/>
    <property type="match status" value="1"/>
</dbReference>
<feature type="domain" description="RING-type" evidence="11">
    <location>
        <begin position="710"/>
        <end position="758"/>
    </location>
</feature>
<dbReference type="PROSITE" id="PS50089">
    <property type="entry name" value="ZF_RING_2"/>
    <property type="match status" value="1"/>
</dbReference>
<keyword evidence="6" id="KW-0833">Ubl conjugation pathway</keyword>
<dbReference type="InterPro" id="IPR036339">
    <property type="entry name" value="PUB-like_dom_sf"/>
</dbReference>
<protein>
    <recommendedName>
        <fullName evidence="17">RBR-type E3 ubiquitin transferase</fullName>
    </recommendedName>
</protein>
<comment type="caution">
    <text evidence="15">The sequence shown here is derived from an EMBL/GenBank/DDBJ whole genome shotgun (WGS) entry which is preliminary data.</text>
</comment>
<proteinExistence type="inferred from homology"/>
<dbReference type="InterPro" id="IPR000315">
    <property type="entry name" value="Znf_B-box"/>
</dbReference>
<evidence type="ECO:0000256" key="7">
    <source>
        <dbReference type="ARBA" id="ARBA00022833"/>
    </source>
</evidence>
<comment type="similarity">
    <text evidence="1">Belongs to the RBR family.</text>
</comment>
<dbReference type="SUPFAM" id="SSF143503">
    <property type="entry name" value="PUG domain-like"/>
    <property type="match status" value="1"/>
</dbReference>
<feature type="region of interest" description="Disordered" evidence="9">
    <location>
        <begin position="435"/>
        <end position="464"/>
    </location>
</feature>
<dbReference type="SUPFAM" id="SSF90209">
    <property type="entry name" value="Ran binding protein zinc finger-like"/>
    <property type="match status" value="1"/>
</dbReference>
<keyword evidence="2" id="KW-0808">Transferase</keyword>
<dbReference type="EMBL" id="JAFIRN010000004">
    <property type="protein sequence ID" value="KAG5849899.1"/>
    <property type="molecule type" value="Genomic_DNA"/>
</dbReference>
<evidence type="ECO:0000259" key="12">
    <source>
        <dbReference type="PROSITE" id="PS50119"/>
    </source>
</evidence>
<dbReference type="SUPFAM" id="SSF57850">
    <property type="entry name" value="RING/U-box"/>
    <property type="match status" value="3"/>
</dbReference>
<dbReference type="PANTHER" id="PTHR16004:SF5">
    <property type="entry name" value="E3 UBIQUITIN-PROTEIN LIGASE RNF31"/>
    <property type="match status" value="1"/>
</dbReference>
<feature type="compositionally biased region" description="Pro residues" evidence="9">
    <location>
        <begin position="453"/>
        <end position="462"/>
    </location>
</feature>
<feature type="region of interest" description="Disordered" evidence="9">
    <location>
        <begin position="194"/>
        <end position="242"/>
    </location>
</feature>
<evidence type="ECO:0000259" key="14">
    <source>
        <dbReference type="PROSITE" id="PS51873"/>
    </source>
</evidence>
<keyword evidence="7" id="KW-0862">Zinc</keyword>
<dbReference type="CDD" id="cd20351">
    <property type="entry name" value="Rcat_RBR_HOIP"/>
    <property type="match status" value="1"/>
</dbReference>
<evidence type="ECO:0000256" key="5">
    <source>
        <dbReference type="ARBA" id="ARBA00022771"/>
    </source>
</evidence>
<dbReference type="InterPro" id="IPR018997">
    <property type="entry name" value="PUB_domain"/>
</dbReference>
<dbReference type="CDD" id="cd16631">
    <property type="entry name" value="mRING-HC-C4C4_RBR_HOIP"/>
    <property type="match status" value="1"/>
</dbReference>
<dbReference type="InterPro" id="IPR026254">
    <property type="entry name" value="RNF31-like"/>
</dbReference>
<dbReference type="InterPro" id="IPR013083">
    <property type="entry name" value="Znf_RING/FYVE/PHD"/>
</dbReference>
<dbReference type="PROSITE" id="PS50119">
    <property type="entry name" value="ZF_BBOX"/>
    <property type="match status" value="1"/>
</dbReference>
<dbReference type="PROSITE" id="PS50199">
    <property type="entry name" value="ZF_RANBP2_2"/>
    <property type="match status" value="1"/>
</dbReference>